<evidence type="ECO:0000313" key="1">
    <source>
        <dbReference type="EMBL" id="PRQ36354.1"/>
    </source>
</evidence>
<proteinExistence type="predicted"/>
<gene>
    <name evidence="1" type="ORF">RchiOBHm_Chr4g0390531</name>
</gene>
<dbReference type="Proteomes" id="UP000238479">
    <property type="component" value="Chromosome 4"/>
</dbReference>
<evidence type="ECO:0000313" key="2">
    <source>
        <dbReference type="Proteomes" id="UP000238479"/>
    </source>
</evidence>
<protein>
    <submittedName>
        <fullName evidence="1">Uncharacterized protein</fullName>
    </submittedName>
</protein>
<name>A0A2P6QQ87_ROSCH</name>
<organism evidence="1 2">
    <name type="scientific">Rosa chinensis</name>
    <name type="common">China rose</name>
    <dbReference type="NCBI Taxonomy" id="74649"/>
    <lineage>
        <taxon>Eukaryota</taxon>
        <taxon>Viridiplantae</taxon>
        <taxon>Streptophyta</taxon>
        <taxon>Embryophyta</taxon>
        <taxon>Tracheophyta</taxon>
        <taxon>Spermatophyta</taxon>
        <taxon>Magnoliopsida</taxon>
        <taxon>eudicotyledons</taxon>
        <taxon>Gunneridae</taxon>
        <taxon>Pentapetalae</taxon>
        <taxon>rosids</taxon>
        <taxon>fabids</taxon>
        <taxon>Rosales</taxon>
        <taxon>Rosaceae</taxon>
        <taxon>Rosoideae</taxon>
        <taxon>Rosoideae incertae sedis</taxon>
        <taxon>Rosa</taxon>
    </lineage>
</organism>
<comment type="caution">
    <text evidence="1">The sequence shown here is derived from an EMBL/GenBank/DDBJ whole genome shotgun (WGS) entry which is preliminary data.</text>
</comment>
<dbReference type="EMBL" id="PDCK01000042">
    <property type="protein sequence ID" value="PRQ36354.1"/>
    <property type="molecule type" value="Genomic_DNA"/>
</dbReference>
<reference evidence="1 2" key="1">
    <citation type="journal article" date="2018" name="Nat. Genet.">
        <title>The Rosa genome provides new insights in the design of modern roses.</title>
        <authorList>
            <person name="Bendahmane M."/>
        </authorList>
    </citation>
    <scope>NUCLEOTIDE SEQUENCE [LARGE SCALE GENOMIC DNA]</scope>
    <source>
        <strain evidence="2">cv. Old Blush</strain>
    </source>
</reference>
<accession>A0A2P6QQ87</accession>
<sequence length="56" mass="6695">MVLHLSSLKFQPRRAILLHMRISVIYRTYRKQNSYHSLCIFLIELCSVIYEPGRIS</sequence>
<dbReference type="AlphaFoldDB" id="A0A2P6QQ87"/>
<dbReference type="Gramene" id="PRQ36354">
    <property type="protein sequence ID" value="PRQ36354"/>
    <property type="gene ID" value="RchiOBHm_Chr4g0390531"/>
</dbReference>
<keyword evidence="2" id="KW-1185">Reference proteome</keyword>